<evidence type="ECO:0000313" key="2">
    <source>
        <dbReference type="EMBL" id="RFC55472.1"/>
    </source>
</evidence>
<evidence type="ECO:0000259" key="1">
    <source>
        <dbReference type="Pfam" id="PF13460"/>
    </source>
</evidence>
<name>A0A3E1F0W9_9FLAO</name>
<protein>
    <submittedName>
        <fullName evidence="2">SDR family oxidoreductase</fullName>
    </submittedName>
</protein>
<dbReference type="OrthoDB" id="9803892at2"/>
<reference evidence="2 3" key="1">
    <citation type="submission" date="2018-08" db="EMBL/GenBank/DDBJ databases">
        <title>The draft genome squence of Brumimicrobium sp. N62.</title>
        <authorList>
            <person name="Du Z.-J."/>
            <person name="Luo H.-R."/>
        </authorList>
    </citation>
    <scope>NUCLEOTIDE SEQUENCE [LARGE SCALE GENOMIC DNA]</scope>
    <source>
        <strain evidence="2 3">N62</strain>
    </source>
</reference>
<dbReference type="PANTHER" id="PTHR15020:SF50">
    <property type="entry name" value="UPF0659 PROTEIN YMR090W"/>
    <property type="match status" value="1"/>
</dbReference>
<accession>A0A3E1F0W9</accession>
<dbReference type="Gene3D" id="3.40.50.720">
    <property type="entry name" value="NAD(P)-binding Rossmann-like Domain"/>
    <property type="match status" value="1"/>
</dbReference>
<comment type="caution">
    <text evidence="2">The sequence shown here is derived from an EMBL/GenBank/DDBJ whole genome shotgun (WGS) entry which is preliminary data.</text>
</comment>
<dbReference type="Proteomes" id="UP000257127">
    <property type="component" value="Unassembled WGS sequence"/>
</dbReference>
<proteinExistence type="predicted"/>
<evidence type="ECO:0000313" key="3">
    <source>
        <dbReference type="Proteomes" id="UP000257127"/>
    </source>
</evidence>
<keyword evidence="3" id="KW-1185">Reference proteome</keyword>
<sequence length="212" mass="22969">MENQKQSVLVAGANGTTGRIVIELLKKSDKYEPVALVRQQDQQKSFEQYNVSTILGDLESDLSDTIKNVDKAIFAAGSGGKKVKAVDQEGAKHFTDVVKSAGAKKIVMLSSMGADNPSQAPDLQEYLEAKKNADEYLRSSGVNYSIVRPGALTDKNGDNKIELQEKIGKHGEIPRADVAKTLVESLDDNVKSNKTFEIISGEVEIEEALKSA</sequence>
<dbReference type="AlphaFoldDB" id="A0A3E1F0W9"/>
<dbReference type="EMBL" id="QURB01000001">
    <property type="protein sequence ID" value="RFC55472.1"/>
    <property type="molecule type" value="Genomic_DNA"/>
</dbReference>
<feature type="domain" description="NAD(P)-binding" evidence="1">
    <location>
        <begin position="12"/>
        <end position="188"/>
    </location>
</feature>
<dbReference type="RefSeq" id="WP_116879309.1">
    <property type="nucleotide sequence ID" value="NZ_QURB01000001.1"/>
</dbReference>
<dbReference type="CDD" id="cd05243">
    <property type="entry name" value="SDR_a5"/>
    <property type="match status" value="1"/>
</dbReference>
<organism evidence="2 3">
    <name type="scientific">Brumimicrobium aurantiacum</name>
    <dbReference type="NCBI Taxonomy" id="1737063"/>
    <lineage>
        <taxon>Bacteria</taxon>
        <taxon>Pseudomonadati</taxon>
        <taxon>Bacteroidota</taxon>
        <taxon>Flavobacteriia</taxon>
        <taxon>Flavobacteriales</taxon>
        <taxon>Crocinitomicaceae</taxon>
        <taxon>Brumimicrobium</taxon>
    </lineage>
</organism>
<dbReference type="InterPro" id="IPR036291">
    <property type="entry name" value="NAD(P)-bd_dom_sf"/>
</dbReference>
<gene>
    <name evidence="2" type="ORF">DXU93_00630</name>
</gene>
<dbReference type="Pfam" id="PF13460">
    <property type="entry name" value="NAD_binding_10"/>
    <property type="match status" value="1"/>
</dbReference>
<dbReference type="PANTHER" id="PTHR15020">
    <property type="entry name" value="FLAVIN REDUCTASE-RELATED"/>
    <property type="match status" value="1"/>
</dbReference>
<dbReference type="SUPFAM" id="SSF51735">
    <property type="entry name" value="NAD(P)-binding Rossmann-fold domains"/>
    <property type="match status" value="1"/>
</dbReference>
<dbReference type="InterPro" id="IPR016040">
    <property type="entry name" value="NAD(P)-bd_dom"/>
</dbReference>